<dbReference type="SUPFAM" id="SSF109854">
    <property type="entry name" value="DinB/YfiT-like putative metalloenzymes"/>
    <property type="match status" value="1"/>
</dbReference>
<evidence type="ECO:0000313" key="3">
    <source>
        <dbReference type="Proteomes" id="UP000600171"/>
    </source>
</evidence>
<dbReference type="InterPro" id="IPR024775">
    <property type="entry name" value="DinB-like"/>
</dbReference>
<dbReference type="InterPro" id="IPR034660">
    <property type="entry name" value="DinB/YfiT-like"/>
</dbReference>
<dbReference type="Gene3D" id="1.20.120.450">
    <property type="entry name" value="dinb family like domain"/>
    <property type="match status" value="1"/>
</dbReference>
<reference evidence="2 3" key="1">
    <citation type="journal article" date="2014" name="Int. J. Syst. Evol. Microbiol.">
        <title>Complete genome sequence of Corynebacterium casei LMG S-19264T (=DSM 44701T), isolated from a smear-ripened cheese.</title>
        <authorList>
            <consortium name="US DOE Joint Genome Institute (JGI-PGF)"/>
            <person name="Walter F."/>
            <person name="Albersmeier A."/>
            <person name="Kalinowski J."/>
            <person name="Ruckert C."/>
        </authorList>
    </citation>
    <scope>NUCLEOTIDE SEQUENCE [LARGE SCALE GENOMIC DNA]</scope>
    <source>
        <strain evidence="2 3">CCM 8669</strain>
    </source>
</reference>
<sequence length="174" mass="19365">MWGRVSSMNALDILNDSITRIGEYADSLRGKITADQLNWHPCDHDNSIAWLLWHTGREIDLQVAHLWNATQVWESGSYGEKTGLGKAGAHIGYGHTPEEARAIVADDASVLLDYIVDSVDFFKAYLVTLSDEDLDEIIDRNWDPAVSRGARLVSIVDDAAQHIGQVQYVLGMKK</sequence>
<comment type="caution">
    <text evidence="2">The sequence shown here is derived from an EMBL/GenBank/DDBJ whole genome shotgun (WGS) entry which is preliminary data.</text>
</comment>
<dbReference type="Pfam" id="PF12867">
    <property type="entry name" value="DinB_2"/>
    <property type="match status" value="1"/>
</dbReference>
<dbReference type="Proteomes" id="UP000600171">
    <property type="component" value="Unassembled WGS sequence"/>
</dbReference>
<dbReference type="NCBIfam" id="NF047843">
    <property type="entry name" value="MST_Rv0443"/>
    <property type="match status" value="1"/>
</dbReference>
<protein>
    <recommendedName>
        <fullName evidence="1">DinB-like domain-containing protein</fullName>
    </recommendedName>
</protein>
<accession>A0A917MSX2</accession>
<proteinExistence type="predicted"/>
<feature type="domain" description="DinB-like" evidence="1">
    <location>
        <begin position="30"/>
        <end position="166"/>
    </location>
</feature>
<gene>
    <name evidence="2" type="ORF">GCM10007359_12280</name>
</gene>
<evidence type="ECO:0000313" key="2">
    <source>
        <dbReference type="EMBL" id="GGH62268.1"/>
    </source>
</evidence>
<name>A0A917MSX2_9MICC</name>
<dbReference type="AlphaFoldDB" id="A0A917MSX2"/>
<dbReference type="EMBL" id="BMDC01000002">
    <property type="protein sequence ID" value="GGH62268.1"/>
    <property type="molecule type" value="Genomic_DNA"/>
</dbReference>
<keyword evidence="3" id="KW-1185">Reference proteome</keyword>
<evidence type="ECO:0000259" key="1">
    <source>
        <dbReference type="Pfam" id="PF12867"/>
    </source>
</evidence>
<organism evidence="2 3">
    <name type="scientific">Rothia aerolata</name>
    <dbReference type="NCBI Taxonomy" id="1812262"/>
    <lineage>
        <taxon>Bacteria</taxon>
        <taxon>Bacillati</taxon>
        <taxon>Actinomycetota</taxon>
        <taxon>Actinomycetes</taxon>
        <taxon>Micrococcales</taxon>
        <taxon>Micrococcaceae</taxon>
        <taxon>Rothia</taxon>
    </lineage>
</organism>